<keyword evidence="2" id="KW-1185">Reference proteome</keyword>
<sequence>MSHVANILQATVLHLINIRAILRSKNGWLYIQSDGLYKITAATALKLQGSTTTITTLVPDQAAIEGRLRRDWQGNSKKAADTITLTMTLPSEYNLLVQLWSLHHPTFEDASNQLMEHQRRLLSTDVISQGLQLISFTSSTTSLCKICSRRHAQESCCRCPKARKLHSVGNCWKLPSEQRPDWAKQHGYPGPRPVANVAITDHTGAGYGVIGTSFPSRLQSQRGPG</sequence>
<protein>
    <submittedName>
        <fullName evidence="1">Uncharacterized protein</fullName>
    </submittedName>
</protein>
<evidence type="ECO:0000313" key="2">
    <source>
        <dbReference type="Proteomes" id="UP000800038"/>
    </source>
</evidence>
<dbReference type="EMBL" id="ML976018">
    <property type="protein sequence ID" value="KAF1944174.1"/>
    <property type="molecule type" value="Genomic_DNA"/>
</dbReference>
<dbReference type="Proteomes" id="UP000800038">
    <property type="component" value="Unassembled WGS sequence"/>
</dbReference>
<proteinExistence type="predicted"/>
<name>A0A6A5SWT5_9PLEO</name>
<reference evidence="1" key="1">
    <citation type="journal article" date="2020" name="Stud. Mycol.">
        <title>101 Dothideomycetes genomes: a test case for predicting lifestyles and emergence of pathogens.</title>
        <authorList>
            <person name="Haridas S."/>
            <person name="Albert R."/>
            <person name="Binder M."/>
            <person name="Bloem J."/>
            <person name="Labutti K."/>
            <person name="Salamov A."/>
            <person name="Andreopoulos B."/>
            <person name="Baker S."/>
            <person name="Barry K."/>
            <person name="Bills G."/>
            <person name="Bluhm B."/>
            <person name="Cannon C."/>
            <person name="Castanera R."/>
            <person name="Culley D."/>
            <person name="Daum C."/>
            <person name="Ezra D."/>
            <person name="Gonzalez J."/>
            <person name="Henrissat B."/>
            <person name="Kuo A."/>
            <person name="Liang C."/>
            <person name="Lipzen A."/>
            <person name="Lutzoni F."/>
            <person name="Magnuson J."/>
            <person name="Mondo S."/>
            <person name="Nolan M."/>
            <person name="Ohm R."/>
            <person name="Pangilinan J."/>
            <person name="Park H.-J."/>
            <person name="Ramirez L."/>
            <person name="Alfaro M."/>
            <person name="Sun H."/>
            <person name="Tritt A."/>
            <person name="Yoshinaga Y."/>
            <person name="Zwiers L.-H."/>
            <person name="Turgeon B."/>
            <person name="Goodwin S."/>
            <person name="Spatafora J."/>
            <person name="Crous P."/>
            <person name="Grigoriev I."/>
        </authorList>
    </citation>
    <scope>NUCLEOTIDE SEQUENCE</scope>
    <source>
        <strain evidence="1">CBS 161.51</strain>
    </source>
</reference>
<accession>A0A6A5SWT5</accession>
<dbReference type="AlphaFoldDB" id="A0A6A5SWT5"/>
<evidence type="ECO:0000313" key="1">
    <source>
        <dbReference type="EMBL" id="KAF1944174.1"/>
    </source>
</evidence>
<gene>
    <name evidence="1" type="ORF">EJ02DRAFT_464266</name>
</gene>
<organism evidence="1 2">
    <name type="scientific">Clathrospora elynae</name>
    <dbReference type="NCBI Taxonomy" id="706981"/>
    <lineage>
        <taxon>Eukaryota</taxon>
        <taxon>Fungi</taxon>
        <taxon>Dikarya</taxon>
        <taxon>Ascomycota</taxon>
        <taxon>Pezizomycotina</taxon>
        <taxon>Dothideomycetes</taxon>
        <taxon>Pleosporomycetidae</taxon>
        <taxon>Pleosporales</taxon>
        <taxon>Diademaceae</taxon>
        <taxon>Clathrospora</taxon>
    </lineage>
</organism>
<dbReference type="OrthoDB" id="5401974at2759"/>